<reference evidence="1 2" key="1">
    <citation type="submission" date="2016-02" db="EMBL/GenBank/DDBJ databases">
        <authorList>
            <consortium name="Pathogen Informatics"/>
        </authorList>
    </citation>
    <scope>NUCLEOTIDE SEQUENCE [LARGE SCALE GENOMIC DNA]</scope>
    <source>
        <strain evidence="1 2">LSS69</strain>
    </source>
</reference>
<dbReference type="AlphaFoldDB" id="A0A0Z8INJ2"/>
<evidence type="ECO:0000313" key="2">
    <source>
        <dbReference type="Proteomes" id="UP000071533"/>
    </source>
</evidence>
<dbReference type="Proteomes" id="UP000071533">
    <property type="component" value="Unassembled WGS sequence"/>
</dbReference>
<sequence>MEYAYRLSRDVDVCLKLENPFSEKEVTNTILARVTRTSVDMTFASLANGFFDTAILHLSHIKDNGEDGDCEVLCILHNVFIALELSLKSIYSGFHQYTSEDWMIIRSQIETGHKLTVLVGKIRSHYQKSTLDNSEKIWINDRLKLIERFVEFTNNANIDFQSTRYPVNQDTVPHKYMTKDISVDTQLLEEWILLLCKVCNDLFAIHDSLGEARSSY</sequence>
<protein>
    <submittedName>
        <fullName evidence="1">Uncharacterized protein</fullName>
    </submittedName>
</protein>
<accession>A0A0Z8INJ2</accession>
<proteinExistence type="predicted"/>
<dbReference type="EMBL" id="FIHS01000012">
    <property type="protein sequence ID" value="CYV38761.1"/>
    <property type="molecule type" value="Genomic_DNA"/>
</dbReference>
<dbReference type="RefSeq" id="WP_044691793.1">
    <property type="nucleotide sequence ID" value="NZ_CEHX01000260.1"/>
</dbReference>
<evidence type="ECO:0000313" key="1">
    <source>
        <dbReference type="EMBL" id="CYV38761.1"/>
    </source>
</evidence>
<name>A0A0Z8INJ2_STRSU</name>
<gene>
    <name evidence="1" type="ORF">ERS132431_01157</name>
</gene>
<organism evidence="1 2">
    <name type="scientific">Streptococcus suis</name>
    <dbReference type="NCBI Taxonomy" id="1307"/>
    <lineage>
        <taxon>Bacteria</taxon>
        <taxon>Bacillati</taxon>
        <taxon>Bacillota</taxon>
        <taxon>Bacilli</taxon>
        <taxon>Lactobacillales</taxon>
        <taxon>Streptococcaceae</taxon>
        <taxon>Streptococcus</taxon>
    </lineage>
</organism>